<dbReference type="EMBL" id="ML986494">
    <property type="protein sequence ID" value="KAF2276029.1"/>
    <property type="molecule type" value="Genomic_DNA"/>
</dbReference>
<dbReference type="InterPro" id="IPR051678">
    <property type="entry name" value="AGP_Transferase"/>
</dbReference>
<gene>
    <name evidence="1" type="ORF">EI97DRAFT_433440</name>
</gene>
<dbReference type="GeneID" id="54551566"/>
<dbReference type="AlphaFoldDB" id="A0A6A6JM80"/>
<dbReference type="SUPFAM" id="SSF56112">
    <property type="entry name" value="Protein kinase-like (PK-like)"/>
    <property type="match status" value="1"/>
</dbReference>
<dbReference type="PANTHER" id="PTHR21310:SF48">
    <property type="entry name" value="AMINOGLYCOSIDE PHOSPHOTRANSFERASE DOMAIN-CONTAINING PROTEIN"/>
    <property type="match status" value="1"/>
</dbReference>
<dbReference type="InterPro" id="IPR011009">
    <property type="entry name" value="Kinase-like_dom_sf"/>
</dbReference>
<accession>A0A6A6JM80</accession>
<proteinExistence type="predicted"/>
<dbReference type="Proteomes" id="UP000800097">
    <property type="component" value="Unassembled WGS sequence"/>
</dbReference>
<reference evidence="1" key="1">
    <citation type="journal article" date="2020" name="Stud. Mycol.">
        <title>101 Dothideomycetes genomes: a test case for predicting lifestyles and emergence of pathogens.</title>
        <authorList>
            <person name="Haridas S."/>
            <person name="Albert R."/>
            <person name="Binder M."/>
            <person name="Bloem J."/>
            <person name="Labutti K."/>
            <person name="Salamov A."/>
            <person name="Andreopoulos B."/>
            <person name="Baker S."/>
            <person name="Barry K."/>
            <person name="Bills G."/>
            <person name="Bluhm B."/>
            <person name="Cannon C."/>
            <person name="Castanera R."/>
            <person name="Culley D."/>
            <person name="Daum C."/>
            <person name="Ezra D."/>
            <person name="Gonzalez J."/>
            <person name="Henrissat B."/>
            <person name="Kuo A."/>
            <person name="Liang C."/>
            <person name="Lipzen A."/>
            <person name="Lutzoni F."/>
            <person name="Magnuson J."/>
            <person name="Mondo S."/>
            <person name="Nolan M."/>
            <person name="Ohm R."/>
            <person name="Pangilinan J."/>
            <person name="Park H.-J."/>
            <person name="Ramirez L."/>
            <person name="Alfaro M."/>
            <person name="Sun H."/>
            <person name="Tritt A."/>
            <person name="Yoshinaga Y."/>
            <person name="Zwiers L.-H."/>
            <person name="Turgeon B."/>
            <person name="Goodwin S."/>
            <person name="Spatafora J."/>
            <person name="Crous P."/>
            <person name="Grigoriev I."/>
        </authorList>
    </citation>
    <scope>NUCLEOTIDE SEQUENCE</scope>
    <source>
        <strain evidence="1">CBS 379.55</strain>
    </source>
</reference>
<name>A0A6A6JM80_WESOR</name>
<organism evidence="1 2">
    <name type="scientific">Westerdykella ornata</name>
    <dbReference type="NCBI Taxonomy" id="318751"/>
    <lineage>
        <taxon>Eukaryota</taxon>
        <taxon>Fungi</taxon>
        <taxon>Dikarya</taxon>
        <taxon>Ascomycota</taxon>
        <taxon>Pezizomycotina</taxon>
        <taxon>Dothideomycetes</taxon>
        <taxon>Pleosporomycetidae</taxon>
        <taxon>Pleosporales</taxon>
        <taxon>Sporormiaceae</taxon>
        <taxon>Westerdykella</taxon>
    </lineage>
</organism>
<sequence>MTPFSIPYFADEANLPASLPTAEEIASSTDLLSETGGRRVVGVGDHYVVKYGMRVDLLEGETMLLLERSTTVPVPRVYAMYQSADKKVNYIVMERIIGSTLKSEWTRLDQSAKEAVSFQLRAIISEMRKLESPGGYCSVGRRELSDDLFWTNDPTKPFAGPFDTESDLNNAVIAKYLESGYSRYKADHYARTFEQLFQNHGPVFSHADFQKKNIMIRKRSTAETMEEDGMCWNAANVEGVLIDWEFAGWYPSYWEYSRAILGCGLWEDDWSYWVDQILEPFRVEYAWTEQLFRELWS</sequence>
<evidence type="ECO:0000313" key="2">
    <source>
        <dbReference type="Proteomes" id="UP000800097"/>
    </source>
</evidence>
<dbReference type="RefSeq" id="XP_033653568.1">
    <property type="nucleotide sequence ID" value="XM_033798391.1"/>
</dbReference>
<dbReference type="Gene3D" id="3.90.1200.10">
    <property type="match status" value="1"/>
</dbReference>
<dbReference type="OrthoDB" id="4177236at2759"/>
<protein>
    <submittedName>
        <fullName evidence="1">Uncharacterized protein</fullName>
    </submittedName>
</protein>
<dbReference type="PANTHER" id="PTHR21310">
    <property type="entry name" value="AMINOGLYCOSIDE PHOSPHOTRANSFERASE-RELATED-RELATED"/>
    <property type="match status" value="1"/>
</dbReference>
<keyword evidence="2" id="KW-1185">Reference proteome</keyword>
<evidence type="ECO:0000313" key="1">
    <source>
        <dbReference type="EMBL" id="KAF2276029.1"/>
    </source>
</evidence>
<dbReference type="CDD" id="cd05120">
    <property type="entry name" value="APH_ChoK_like"/>
    <property type="match status" value="1"/>
</dbReference>